<dbReference type="Proteomes" id="UP000316095">
    <property type="component" value="Unassembled WGS sequence"/>
</dbReference>
<dbReference type="InterPro" id="IPR059052">
    <property type="entry name" value="HH_YbhG-like"/>
</dbReference>
<evidence type="ECO:0000256" key="3">
    <source>
        <dbReference type="SAM" id="Coils"/>
    </source>
</evidence>
<feature type="domain" description="YbhG-like alpha-helical hairpin" evidence="4">
    <location>
        <begin position="89"/>
        <end position="216"/>
    </location>
</feature>
<comment type="subcellular location">
    <subcellularLocation>
        <location evidence="1">Cell envelope</location>
    </subcellularLocation>
</comment>
<evidence type="ECO:0000259" key="4">
    <source>
        <dbReference type="Pfam" id="PF25881"/>
    </source>
</evidence>
<keyword evidence="6" id="KW-1185">Reference proteome</keyword>
<dbReference type="PANTHER" id="PTHR32347:SF23">
    <property type="entry name" value="BLL5650 PROTEIN"/>
    <property type="match status" value="1"/>
</dbReference>
<comment type="caution">
    <text evidence="5">The sequence shown here is derived from an EMBL/GenBank/DDBJ whole genome shotgun (WGS) entry which is preliminary data.</text>
</comment>
<protein>
    <submittedName>
        <fullName evidence="5">Multidrug resistance protein MdtN</fullName>
    </submittedName>
</protein>
<proteinExistence type="predicted"/>
<dbReference type="AlphaFoldDB" id="A0A5C5XCV8"/>
<dbReference type="PRINTS" id="PR01490">
    <property type="entry name" value="RTXTOXIND"/>
</dbReference>
<accession>A0A5C5XCV8</accession>
<dbReference type="Gene3D" id="2.40.50.100">
    <property type="match status" value="1"/>
</dbReference>
<dbReference type="EMBL" id="SJPG01000001">
    <property type="protein sequence ID" value="TWT60997.1"/>
    <property type="molecule type" value="Genomic_DNA"/>
</dbReference>
<dbReference type="Gene3D" id="2.40.30.170">
    <property type="match status" value="1"/>
</dbReference>
<dbReference type="RefSeq" id="WP_146503039.1">
    <property type="nucleotide sequence ID" value="NZ_SJPG01000001.1"/>
</dbReference>
<gene>
    <name evidence="5" type="primary">mdtN</name>
    <name evidence="5" type="ORF">Pan54_17300</name>
</gene>
<evidence type="ECO:0000256" key="2">
    <source>
        <dbReference type="ARBA" id="ARBA00023054"/>
    </source>
</evidence>
<name>A0A5C5XCV8_9PLAN</name>
<dbReference type="OrthoDB" id="9785187at2"/>
<dbReference type="Gene3D" id="1.10.287.470">
    <property type="entry name" value="Helix hairpin bin"/>
    <property type="match status" value="2"/>
</dbReference>
<evidence type="ECO:0000256" key="1">
    <source>
        <dbReference type="ARBA" id="ARBA00004196"/>
    </source>
</evidence>
<sequence length="362" mass="40422">MKIPIIPVIALAAITFAIYHVMTSQGPVSQAEPPIEPARSPYASKLAGAGIVESRTENIEIAADVSGVVSELLISEGQTIDAGQLLLKLDARDVEADLKIHEASLQNVMAQYQRLERMPRAEEVPPAKADVTEAEAEVRQTKDAYERQQKLNREKIGTDEELVTARSQLEVAQAKLEKAQADYQLVIAGTWQQDLLVTESQVQQMRAEIQKTQTELERHEVRAPTSGFLSVNNETKSVWEVLQINRRPGEYVGTPPGEAIVILADAGQRRIRVDIDEHDLPRFEPNQPAIAFPRGDGKTSYPLSFVRVEPYVVPKRSLTGDNADRVDTRVLQVIYEFENSNSRIYVGQQMDVFIDLSEKNKK</sequence>
<dbReference type="PANTHER" id="PTHR32347">
    <property type="entry name" value="EFFLUX SYSTEM COMPONENT YKNX-RELATED"/>
    <property type="match status" value="1"/>
</dbReference>
<evidence type="ECO:0000313" key="5">
    <source>
        <dbReference type="EMBL" id="TWT60997.1"/>
    </source>
</evidence>
<feature type="coiled-coil region" evidence="3">
    <location>
        <begin position="91"/>
        <end position="222"/>
    </location>
</feature>
<dbReference type="GO" id="GO:0030313">
    <property type="term" value="C:cell envelope"/>
    <property type="evidence" value="ECO:0007669"/>
    <property type="project" value="UniProtKB-SubCell"/>
</dbReference>
<organism evidence="5 6">
    <name type="scientific">Rubinisphaera italica</name>
    <dbReference type="NCBI Taxonomy" id="2527969"/>
    <lineage>
        <taxon>Bacteria</taxon>
        <taxon>Pseudomonadati</taxon>
        <taxon>Planctomycetota</taxon>
        <taxon>Planctomycetia</taxon>
        <taxon>Planctomycetales</taxon>
        <taxon>Planctomycetaceae</taxon>
        <taxon>Rubinisphaera</taxon>
    </lineage>
</organism>
<dbReference type="InterPro" id="IPR050465">
    <property type="entry name" value="UPF0194_transport"/>
</dbReference>
<dbReference type="Pfam" id="PF25881">
    <property type="entry name" value="HH_YBHG"/>
    <property type="match status" value="1"/>
</dbReference>
<reference evidence="5 6" key="1">
    <citation type="submission" date="2019-02" db="EMBL/GenBank/DDBJ databases">
        <title>Deep-cultivation of Planctomycetes and their phenomic and genomic characterization uncovers novel biology.</title>
        <authorList>
            <person name="Wiegand S."/>
            <person name="Jogler M."/>
            <person name="Boedeker C."/>
            <person name="Pinto D."/>
            <person name="Vollmers J."/>
            <person name="Rivas-Marin E."/>
            <person name="Kohn T."/>
            <person name="Peeters S.H."/>
            <person name="Heuer A."/>
            <person name="Rast P."/>
            <person name="Oberbeckmann S."/>
            <person name="Bunk B."/>
            <person name="Jeske O."/>
            <person name="Meyerdierks A."/>
            <person name="Storesund J.E."/>
            <person name="Kallscheuer N."/>
            <person name="Luecker S."/>
            <person name="Lage O.M."/>
            <person name="Pohl T."/>
            <person name="Merkel B.J."/>
            <person name="Hornburger P."/>
            <person name="Mueller R.-W."/>
            <person name="Bruemmer F."/>
            <person name="Labrenz M."/>
            <person name="Spormann A.M."/>
            <person name="Op Den Camp H."/>
            <person name="Overmann J."/>
            <person name="Amann R."/>
            <person name="Jetten M.S.M."/>
            <person name="Mascher T."/>
            <person name="Medema M.H."/>
            <person name="Devos D.P."/>
            <person name="Kaster A.-K."/>
            <person name="Ovreas L."/>
            <person name="Rohde M."/>
            <person name="Galperin M.Y."/>
            <person name="Jogler C."/>
        </authorList>
    </citation>
    <scope>NUCLEOTIDE SEQUENCE [LARGE SCALE GENOMIC DNA]</scope>
    <source>
        <strain evidence="5 6">Pan54</strain>
    </source>
</reference>
<keyword evidence="2 3" id="KW-0175">Coiled coil</keyword>
<dbReference type="SUPFAM" id="SSF111369">
    <property type="entry name" value="HlyD-like secretion proteins"/>
    <property type="match status" value="2"/>
</dbReference>
<evidence type="ECO:0000313" key="6">
    <source>
        <dbReference type="Proteomes" id="UP000316095"/>
    </source>
</evidence>